<dbReference type="InterPro" id="IPR014729">
    <property type="entry name" value="Rossmann-like_a/b/a_fold"/>
</dbReference>
<dbReference type="PANTHER" id="PTHR46268">
    <property type="entry name" value="STRESS RESPONSE PROTEIN NHAX"/>
    <property type="match status" value="1"/>
</dbReference>
<sequence length="313" mass="32809">MTGPSQTRHRAPVVVGYSATATGRDALSLGIAVARRQNLNLHLVLVAPEDTGYSPAHGYDRSYDDILTSQLEQWLTDALGTVPADVTASGHLVRAVDAAEGLLAAARTLDAGLLVIGARSGGLLRRHRLGPMASTLLHASPVPVALAPTGYSFTGPLGRVTTMFGGRPGGTDVIAVGLETARDRDIPLRLVSLVMVDEPDGDTDPTVDTAAINMQVINEVYSEATGRLAAEAADMVSAGTATTVIATGRSVTDALHELDWRDDEIVLVASSRLAAHGHLFLGKTATKMMRTTPVPVVVIPADYTHPANRSDSE</sequence>
<feature type="domain" description="UspA" evidence="2">
    <location>
        <begin position="12"/>
        <end position="147"/>
    </location>
</feature>
<dbReference type="RefSeq" id="WP_110482290.1">
    <property type="nucleotide sequence ID" value="NZ_CP024988.1"/>
</dbReference>
<feature type="domain" description="UspA" evidence="2">
    <location>
        <begin position="170"/>
        <end position="300"/>
    </location>
</feature>
<dbReference type="OrthoDB" id="5242641at2"/>
<evidence type="ECO:0000259" key="2">
    <source>
        <dbReference type="Pfam" id="PF00582"/>
    </source>
</evidence>
<dbReference type="EMBL" id="CP024988">
    <property type="protein sequence ID" value="AWT27371.1"/>
    <property type="molecule type" value="Genomic_DNA"/>
</dbReference>
<evidence type="ECO:0000256" key="1">
    <source>
        <dbReference type="ARBA" id="ARBA00008791"/>
    </source>
</evidence>
<accession>A0A2Z3YUM0</accession>
<proteinExistence type="inferred from homology"/>
<dbReference type="STRING" id="1737425.GCA_900049755_02836"/>
<organism evidence="3 4">
    <name type="scientific">Corynebacterium provencense</name>
    <dbReference type="NCBI Taxonomy" id="1737425"/>
    <lineage>
        <taxon>Bacteria</taxon>
        <taxon>Bacillati</taxon>
        <taxon>Actinomycetota</taxon>
        <taxon>Actinomycetes</taxon>
        <taxon>Mycobacteriales</taxon>
        <taxon>Corynebacteriaceae</taxon>
        <taxon>Corynebacterium</taxon>
    </lineage>
</organism>
<protein>
    <submittedName>
        <fullName evidence="3">Universal stress protein</fullName>
    </submittedName>
</protein>
<gene>
    <name evidence="3" type="ORF">Csp1_26280</name>
</gene>
<dbReference type="InterPro" id="IPR006016">
    <property type="entry name" value="UspA"/>
</dbReference>
<reference evidence="4" key="1">
    <citation type="submission" date="2017-11" db="EMBL/GenBank/DDBJ databases">
        <title>Otitis media/interna in a cat caused by the recently described species Corynebacterium provencense.</title>
        <authorList>
            <person name="Kittl S."/>
            <person name="Brodard I."/>
            <person name="Rychener L."/>
            <person name="Jores J."/>
            <person name="Roosje P."/>
            <person name="Gobeli Brawand S."/>
        </authorList>
    </citation>
    <scope>NUCLEOTIDE SEQUENCE [LARGE SCALE GENOMIC DNA]</scope>
    <source>
        <strain evidence="4">17KM38</strain>
    </source>
</reference>
<keyword evidence="4" id="KW-1185">Reference proteome</keyword>
<evidence type="ECO:0000313" key="4">
    <source>
        <dbReference type="Proteomes" id="UP000247696"/>
    </source>
</evidence>
<dbReference type="AlphaFoldDB" id="A0A2Z3YUM0"/>
<dbReference type="Pfam" id="PF00582">
    <property type="entry name" value="Usp"/>
    <property type="match status" value="2"/>
</dbReference>
<name>A0A2Z3YUM0_9CORY</name>
<evidence type="ECO:0000313" key="3">
    <source>
        <dbReference type="EMBL" id="AWT27371.1"/>
    </source>
</evidence>
<dbReference type="PANTHER" id="PTHR46268:SF6">
    <property type="entry name" value="UNIVERSAL STRESS PROTEIN UP12"/>
    <property type="match status" value="1"/>
</dbReference>
<dbReference type="Proteomes" id="UP000247696">
    <property type="component" value="Chromosome"/>
</dbReference>
<dbReference type="Gene3D" id="3.40.50.620">
    <property type="entry name" value="HUPs"/>
    <property type="match status" value="2"/>
</dbReference>
<dbReference type="KEGG" id="cpre:Csp1_26280"/>
<dbReference type="CDD" id="cd00293">
    <property type="entry name" value="USP-like"/>
    <property type="match status" value="1"/>
</dbReference>
<dbReference type="SUPFAM" id="SSF52402">
    <property type="entry name" value="Adenine nucleotide alpha hydrolases-like"/>
    <property type="match status" value="2"/>
</dbReference>
<comment type="similarity">
    <text evidence="1">Belongs to the universal stress protein A family.</text>
</comment>